<organism evidence="1 2">
    <name type="scientific">Pseudonocardia petroleophila</name>
    <dbReference type="NCBI Taxonomy" id="37331"/>
    <lineage>
        <taxon>Bacteria</taxon>
        <taxon>Bacillati</taxon>
        <taxon>Actinomycetota</taxon>
        <taxon>Actinomycetes</taxon>
        <taxon>Pseudonocardiales</taxon>
        <taxon>Pseudonocardiaceae</taxon>
        <taxon>Pseudonocardia</taxon>
    </lineage>
</organism>
<dbReference type="KEGG" id="ppel:H6H00_15565"/>
<dbReference type="Proteomes" id="UP000515728">
    <property type="component" value="Chromosome"/>
</dbReference>
<reference evidence="1 2" key="1">
    <citation type="submission" date="2020-08" db="EMBL/GenBank/DDBJ databases">
        <authorList>
            <person name="Mo P."/>
        </authorList>
    </citation>
    <scope>NUCLEOTIDE SEQUENCE [LARGE SCALE GENOMIC DNA]</scope>
    <source>
        <strain evidence="1 2">CGMCC 4.1532</strain>
    </source>
</reference>
<keyword evidence="2" id="KW-1185">Reference proteome</keyword>
<gene>
    <name evidence="1" type="ORF">H6H00_15565</name>
</gene>
<dbReference type="AlphaFoldDB" id="A0A7G7MQT7"/>
<protein>
    <submittedName>
        <fullName evidence="1">Uncharacterized protein</fullName>
    </submittedName>
</protein>
<dbReference type="RefSeq" id="WP_185721946.1">
    <property type="nucleotide sequence ID" value="NZ_BAAAWI010000001.1"/>
</dbReference>
<accession>A0A7G7MQT7</accession>
<dbReference type="EMBL" id="CP060131">
    <property type="protein sequence ID" value="QNG55148.1"/>
    <property type="molecule type" value="Genomic_DNA"/>
</dbReference>
<proteinExistence type="predicted"/>
<name>A0A7G7MQT7_9PSEU</name>
<evidence type="ECO:0000313" key="1">
    <source>
        <dbReference type="EMBL" id="QNG55148.1"/>
    </source>
</evidence>
<evidence type="ECO:0000313" key="2">
    <source>
        <dbReference type="Proteomes" id="UP000515728"/>
    </source>
</evidence>
<sequence>MQVTFTRTGQRRYAVTAVRPVGDRVRMDPAPGYHAHVPHDLVHFVVERHFRLRDGIFGSLVAGGDAGTFRPVDEPYTKKWARRNARRTDGVDMRRSEAFTRAAQSAWEIRHADRPVPPGVRAWTDEAGAGVDPAALDAVVDVLDGIAPDWHALPVGGSLVLEWS</sequence>